<feature type="region of interest" description="Disordered" evidence="1">
    <location>
        <begin position="1"/>
        <end position="50"/>
    </location>
</feature>
<organism evidence="3 4">
    <name type="scientific">Polyangium mundeleinium</name>
    <dbReference type="NCBI Taxonomy" id="2995306"/>
    <lineage>
        <taxon>Bacteria</taxon>
        <taxon>Pseudomonadati</taxon>
        <taxon>Myxococcota</taxon>
        <taxon>Polyangia</taxon>
        <taxon>Polyangiales</taxon>
        <taxon>Polyangiaceae</taxon>
        <taxon>Polyangium</taxon>
    </lineage>
</organism>
<feature type="compositionally biased region" description="Pro residues" evidence="1">
    <location>
        <begin position="16"/>
        <end position="28"/>
    </location>
</feature>
<feature type="transmembrane region" description="Helical" evidence="2">
    <location>
        <begin position="163"/>
        <end position="185"/>
    </location>
</feature>
<feature type="transmembrane region" description="Helical" evidence="2">
    <location>
        <begin position="97"/>
        <end position="121"/>
    </location>
</feature>
<gene>
    <name evidence="3" type="ORF">POL67_42595</name>
</gene>
<evidence type="ECO:0000313" key="3">
    <source>
        <dbReference type="EMBL" id="MDC0748094.1"/>
    </source>
</evidence>
<name>A0ABT5F3A7_9BACT</name>
<dbReference type="EMBL" id="JAQNDO010000001">
    <property type="protein sequence ID" value="MDC0748094.1"/>
    <property type="molecule type" value="Genomic_DNA"/>
</dbReference>
<keyword evidence="4" id="KW-1185">Reference proteome</keyword>
<evidence type="ECO:0008006" key="5">
    <source>
        <dbReference type="Google" id="ProtNLM"/>
    </source>
</evidence>
<keyword evidence="2" id="KW-1133">Transmembrane helix</keyword>
<sequence length="233" mass="23002">MQAHASYVDALAGDAPPEPQEVTPPNPPEEARVAPQMPADEGAPSFAKSLLGVGPDGAPGALRDDARRFATALALSALYGLSIGTRDGGLSILKHAAAVPLAPLAVAGLGVPALFIVLTLFDAPIDPPAAVKAAARGAATTGLVLGGLAPAMALFVTTSSSRIGAAFSAGLGLILAGAFGLRAFLGAIGTPLGRASAGVRTMSGFALAGFAIFATALSARVWWSTLPIFGGAP</sequence>
<feature type="transmembrane region" description="Helical" evidence="2">
    <location>
        <begin position="133"/>
        <end position="157"/>
    </location>
</feature>
<proteinExistence type="predicted"/>
<accession>A0ABT5F3A7</accession>
<evidence type="ECO:0000256" key="1">
    <source>
        <dbReference type="SAM" id="MobiDB-lite"/>
    </source>
</evidence>
<keyword evidence="2" id="KW-0812">Transmembrane</keyword>
<comment type="caution">
    <text evidence="3">The sequence shown here is derived from an EMBL/GenBank/DDBJ whole genome shotgun (WGS) entry which is preliminary data.</text>
</comment>
<evidence type="ECO:0000313" key="4">
    <source>
        <dbReference type="Proteomes" id="UP001221411"/>
    </source>
</evidence>
<protein>
    <recommendedName>
        <fullName evidence="5">YIP1 family protein</fullName>
    </recommendedName>
</protein>
<evidence type="ECO:0000256" key="2">
    <source>
        <dbReference type="SAM" id="Phobius"/>
    </source>
</evidence>
<dbReference type="Proteomes" id="UP001221411">
    <property type="component" value="Unassembled WGS sequence"/>
</dbReference>
<dbReference type="RefSeq" id="WP_271926880.1">
    <property type="nucleotide sequence ID" value="NZ_JAQNDO010000001.1"/>
</dbReference>
<reference evidence="3 4" key="1">
    <citation type="submission" date="2022-11" db="EMBL/GenBank/DDBJ databases">
        <title>Minimal conservation of predation-associated metabolite biosynthetic gene clusters underscores biosynthetic potential of Myxococcota including descriptions for ten novel species: Archangium lansinium sp. nov., Myxococcus landrumus sp. nov., Nannocystis bai.</title>
        <authorList>
            <person name="Ahearne A."/>
            <person name="Stevens C."/>
            <person name="Dowd S."/>
        </authorList>
    </citation>
    <scope>NUCLEOTIDE SEQUENCE [LARGE SCALE GENOMIC DNA]</scope>
    <source>
        <strain evidence="3 4">RJM3</strain>
    </source>
</reference>
<keyword evidence="2" id="KW-0472">Membrane</keyword>
<feature type="transmembrane region" description="Helical" evidence="2">
    <location>
        <begin position="205"/>
        <end position="223"/>
    </location>
</feature>